<evidence type="ECO:0000313" key="5">
    <source>
        <dbReference type="Proteomes" id="UP000590740"/>
    </source>
</evidence>
<dbReference type="NCBIfam" id="TIGR02937">
    <property type="entry name" value="sigma70-ECF"/>
    <property type="match status" value="1"/>
</dbReference>
<gene>
    <name evidence="4" type="ORF">HNQ65_001968</name>
</gene>
<dbReference type="GO" id="GO:0016987">
    <property type="term" value="F:sigma factor activity"/>
    <property type="evidence" value="ECO:0007669"/>
    <property type="project" value="UniProtKB-KW"/>
</dbReference>
<organism evidence="4 5">
    <name type="scientific">Prosthecobacter vanneervenii</name>
    <dbReference type="NCBI Taxonomy" id="48466"/>
    <lineage>
        <taxon>Bacteria</taxon>
        <taxon>Pseudomonadati</taxon>
        <taxon>Verrucomicrobiota</taxon>
        <taxon>Verrucomicrobiia</taxon>
        <taxon>Verrucomicrobiales</taxon>
        <taxon>Verrucomicrobiaceae</taxon>
        <taxon>Prosthecobacter</taxon>
    </lineage>
</organism>
<keyword evidence="3" id="KW-0804">Transcription</keyword>
<dbReference type="PANTHER" id="PTHR43133">
    <property type="entry name" value="RNA POLYMERASE ECF-TYPE SIGMA FACTO"/>
    <property type="match status" value="1"/>
</dbReference>
<keyword evidence="5" id="KW-1185">Reference proteome</keyword>
<evidence type="ECO:0000256" key="3">
    <source>
        <dbReference type="ARBA" id="ARBA00023163"/>
    </source>
</evidence>
<protein>
    <submittedName>
        <fullName evidence="4">RNA polymerase sigma-70 factor (ECF subfamily)</fullName>
    </submittedName>
</protein>
<proteinExistence type="predicted"/>
<dbReference type="Gene3D" id="1.10.1740.10">
    <property type="match status" value="1"/>
</dbReference>
<evidence type="ECO:0000256" key="1">
    <source>
        <dbReference type="ARBA" id="ARBA00023015"/>
    </source>
</evidence>
<dbReference type="EMBL" id="JACHIG010000003">
    <property type="protein sequence ID" value="MBB5032391.1"/>
    <property type="molecule type" value="Genomic_DNA"/>
</dbReference>
<keyword evidence="2" id="KW-0731">Sigma factor</keyword>
<dbReference type="AlphaFoldDB" id="A0A7W8DK18"/>
<dbReference type="InterPro" id="IPR013325">
    <property type="entry name" value="RNA_pol_sigma_r2"/>
</dbReference>
<dbReference type="RefSeq" id="WP_184339319.1">
    <property type="nucleotide sequence ID" value="NZ_JACHIG010000003.1"/>
</dbReference>
<name>A0A7W8DK18_9BACT</name>
<dbReference type="InterPro" id="IPR014284">
    <property type="entry name" value="RNA_pol_sigma-70_dom"/>
</dbReference>
<sequence length="250" mass="28285">MSKTSPTHHGAFPVTRWSMVLALREGGDLQAGRLALDELCKIYWRPIYSYARFQGHSPADAEDLTQSFFSFVLEKALFSSADSSLGRMRNYLLTAFSRHIKHWQRQSSAQKRGGGREILSIEASQAEDELSIQPPDHRTPELIYQRMCALRIIEATVEQLAKEQEEAGKKEQFQLLRARLDPTQAGSGNDAELAARLGMTHDAVRQSISRLRKRFREIMRAMVAGTLASPTDEMVQEELAALRNALVRRE</sequence>
<reference evidence="4 5" key="1">
    <citation type="submission" date="2020-08" db="EMBL/GenBank/DDBJ databases">
        <title>Genomic Encyclopedia of Type Strains, Phase IV (KMG-IV): sequencing the most valuable type-strain genomes for metagenomic binning, comparative biology and taxonomic classification.</title>
        <authorList>
            <person name="Goeker M."/>
        </authorList>
    </citation>
    <scope>NUCLEOTIDE SEQUENCE [LARGE SCALE GENOMIC DNA]</scope>
    <source>
        <strain evidence="4 5">DSM 12252</strain>
    </source>
</reference>
<dbReference type="PANTHER" id="PTHR43133:SF51">
    <property type="entry name" value="RNA POLYMERASE SIGMA FACTOR"/>
    <property type="match status" value="1"/>
</dbReference>
<comment type="caution">
    <text evidence="4">The sequence shown here is derived from an EMBL/GenBank/DDBJ whole genome shotgun (WGS) entry which is preliminary data.</text>
</comment>
<dbReference type="InterPro" id="IPR039425">
    <property type="entry name" value="RNA_pol_sigma-70-like"/>
</dbReference>
<dbReference type="SUPFAM" id="SSF88946">
    <property type="entry name" value="Sigma2 domain of RNA polymerase sigma factors"/>
    <property type="match status" value="1"/>
</dbReference>
<accession>A0A7W8DK18</accession>
<keyword evidence="1" id="KW-0805">Transcription regulation</keyword>
<evidence type="ECO:0000313" key="4">
    <source>
        <dbReference type="EMBL" id="MBB5032391.1"/>
    </source>
</evidence>
<dbReference type="GO" id="GO:0006352">
    <property type="term" value="P:DNA-templated transcription initiation"/>
    <property type="evidence" value="ECO:0007669"/>
    <property type="project" value="InterPro"/>
</dbReference>
<dbReference type="Proteomes" id="UP000590740">
    <property type="component" value="Unassembled WGS sequence"/>
</dbReference>
<evidence type="ECO:0000256" key="2">
    <source>
        <dbReference type="ARBA" id="ARBA00023082"/>
    </source>
</evidence>